<dbReference type="SMART" id="SM00271">
    <property type="entry name" value="DnaJ"/>
    <property type="match status" value="1"/>
</dbReference>
<dbReference type="EMBL" id="BARW01022851">
    <property type="protein sequence ID" value="GAI89324.1"/>
    <property type="molecule type" value="Genomic_DNA"/>
</dbReference>
<dbReference type="InterPro" id="IPR001623">
    <property type="entry name" value="DnaJ_domain"/>
</dbReference>
<evidence type="ECO:0000313" key="2">
    <source>
        <dbReference type="EMBL" id="GAI89324.1"/>
    </source>
</evidence>
<dbReference type="InterPro" id="IPR036869">
    <property type="entry name" value="J_dom_sf"/>
</dbReference>
<dbReference type="SUPFAM" id="SSF46565">
    <property type="entry name" value="Chaperone J-domain"/>
    <property type="match status" value="1"/>
</dbReference>
<sequence>LGLPQTASLQEVKRNYRRLAVIFHPDAPGGYEEAMKLLNNARDRILEEKGK</sequence>
<protein>
    <recommendedName>
        <fullName evidence="1">J domain-containing protein</fullName>
    </recommendedName>
</protein>
<feature type="non-terminal residue" evidence="2">
    <location>
        <position position="1"/>
    </location>
</feature>
<dbReference type="Gene3D" id="1.10.287.110">
    <property type="entry name" value="DnaJ domain"/>
    <property type="match status" value="1"/>
</dbReference>
<name>X1UAE4_9ZZZZ</name>
<accession>X1UAE4</accession>
<organism evidence="2">
    <name type="scientific">marine sediment metagenome</name>
    <dbReference type="NCBI Taxonomy" id="412755"/>
    <lineage>
        <taxon>unclassified sequences</taxon>
        <taxon>metagenomes</taxon>
        <taxon>ecological metagenomes</taxon>
    </lineage>
</organism>
<comment type="caution">
    <text evidence="2">The sequence shown here is derived from an EMBL/GenBank/DDBJ whole genome shotgun (WGS) entry which is preliminary data.</text>
</comment>
<dbReference type="PROSITE" id="PS50076">
    <property type="entry name" value="DNAJ_2"/>
    <property type="match status" value="1"/>
</dbReference>
<evidence type="ECO:0000259" key="1">
    <source>
        <dbReference type="PROSITE" id="PS50076"/>
    </source>
</evidence>
<feature type="domain" description="J" evidence="1">
    <location>
        <begin position="1"/>
        <end position="51"/>
    </location>
</feature>
<dbReference type="CDD" id="cd06257">
    <property type="entry name" value="DnaJ"/>
    <property type="match status" value="1"/>
</dbReference>
<reference evidence="2" key="1">
    <citation type="journal article" date="2014" name="Front. Microbiol.">
        <title>High frequency of phylogenetically diverse reductive dehalogenase-homologous genes in deep subseafloor sedimentary metagenomes.</title>
        <authorList>
            <person name="Kawai M."/>
            <person name="Futagami T."/>
            <person name="Toyoda A."/>
            <person name="Takaki Y."/>
            <person name="Nishi S."/>
            <person name="Hori S."/>
            <person name="Arai W."/>
            <person name="Tsubouchi T."/>
            <person name="Morono Y."/>
            <person name="Uchiyama I."/>
            <person name="Ito T."/>
            <person name="Fujiyama A."/>
            <person name="Inagaki F."/>
            <person name="Takami H."/>
        </authorList>
    </citation>
    <scope>NUCLEOTIDE SEQUENCE</scope>
    <source>
        <strain evidence="2">Expedition CK06-06</strain>
    </source>
</reference>
<dbReference type="Pfam" id="PF00226">
    <property type="entry name" value="DnaJ"/>
    <property type="match status" value="1"/>
</dbReference>
<gene>
    <name evidence="2" type="ORF">S12H4_38032</name>
</gene>
<dbReference type="AlphaFoldDB" id="X1UAE4"/>
<proteinExistence type="predicted"/>